<evidence type="ECO:0000313" key="4">
    <source>
        <dbReference type="Proteomes" id="UP000275408"/>
    </source>
</evidence>
<feature type="chain" id="PRO_5018003244" evidence="2">
    <location>
        <begin position="20"/>
        <end position="914"/>
    </location>
</feature>
<feature type="compositionally biased region" description="Acidic residues" evidence="1">
    <location>
        <begin position="572"/>
        <end position="583"/>
    </location>
</feature>
<protein>
    <submittedName>
        <fullName evidence="3">Uncharacterized protein</fullName>
    </submittedName>
</protein>
<proteinExistence type="predicted"/>
<feature type="compositionally biased region" description="Basic and acidic residues" evidence="1">
    <location>
        <begin position="354"/>
        <end position="365"/>
    </location>
</feature>
<reference evidence="3 4" key="1">
    <citation type="journal article" date="2018" name="Sci. Rep.">
        <title>Comparative analysis of the Pocillopora damicornis genome highlights role of immune system in coral evolution.</title>
        <authorList>
            <person name="Cunning R."/>
            <person name="Bay R.A."/>
            <person name="Gillette P."/>
            <person name="Baker A.C."/>
            <person name="Traylor-Knowles N."/>
        </authorList>
    </citation>
    <scope>NUCLEOTIDE SEQUENCE [LARGE SCALE GENOMIC DNA]</scope>
    <source>
        <strain evidence="3">RSMAS</strain>
        <tissue evidence="3">Whole animal</tissue>
    </source>
</reference>
<dbReference type="AlphaFoldDB" id="A0A3M6U1Z3"/>
<accession>A0A3M6U1Z3</accession>
<sequence length="914" mass="102138">MRCFQLCWVIFILIFFGESEWMPSVSGMPMEQRFDGSTLCGLDFGRNAASKEYSRIALELIYKDTATVVANSTKCDLEFRDGAAQWKKLTGNEKRSFDRIEVRVTEGNPELLKIFVDKKDRGRLSDDVHSIIQIVCANRKFHGCVRFPSSKKGVMHKHRSLLSVDQGDVHKDDDDGIFLKPLLLVSAGIAVLLLAGSLCTDCNENKDDVSISDAKPHLVSCQQRLSRRQVLPDEQQPEEEVVDESKIDIGTIEKMDQNLVEENNHTSQIPLSDNELPESTSTVQHVQHVPPNSTHPPEPAISVHTSDSQPRPPSTEHVSPKDVDVVHPGTTSSEYETVECKTVSSKSGISKSKQGSEHEHDEHKGRFWKRTRSAKGISGSTSATDRSSDVFKDEEHKHRSRKESKETKTKTGKTKSRTGSSGSDKDEKHVLHESPIERPREKTPTLERHSRGLPLPPGPSVPPLPVVPIPQRHFSAPDEVEDDNNYETVEVRKTKSMERVKGHPPSPSDDAYDTVQVKVGKPRALSLDHDMGEDSGNYEVVAFNKSEIDYLYAEVQQSKNKETTNEKNVEDTVAEETEEDPEDPYSRIKNLKLKEEAAEMSEALEDAEDPYSSIKNDMQEDDLEVSNLYEDVEKQKENRVDKNHKYASVDKREVFQLMIDTENSADSERNRSKSDTTGLKRCRNEKDKRANSVHVVRSRTGEAVAKGEVTQANKATTLPRDDTYAKVDLSRKTRRRNDTESSGDTEEERHDTEDPPPLPPAYVSSRQMKIEMGRIPDNTDNLYDEVATAGQRDRTPSTELLIPQDDSNRLSSASGDYEPVETILKPVIPITKTSASDDYAEIPEPVHKSNASGSGSAGPVHLEVCNAPANISVTVTSSTKACANDDNVEETHYELVAPRDRKRLESSTSNGVRL</sequence>
<feature type="signal peptide" evidence="2">
    <location>
        <begin position="1"/>
        <end position="19"/>
    </location>
</feature>
<evidence type="ECO:0000313" key="3">
    <source>
        <dbReference type="EMBL" id="RMX47660.1"/>
    </source>
</evidence>
<feature type="compositionally biased region" description="Polar residues" evidence="1">
    <location>
        <begin position="267"/>
        <end position="285"/>
    </location>
</feature>
<evidence type="ECO:0000256" key="1">
    <source>
        <dbReference type="SAM" id="MobiDB-lite"/>
    </source>
</evidence>
<feature type="compositionally biased region" description="Pro residues" evidence="1">
    <location>
        <begin position="454"/>
        <end position="468"/>
    </location>
</feature>
<feature type="compositionally biased region" description="Basic and acidic residues" evidence="1">
    <location>
        <begin position="559"/>
        <end position="570"/>
    </location>
</feature>
<feature type="compositionally biased region" description="Basic and acidic residues" evidence="1">
    <location>
        <begin position="423"/>
        <end position="450"/>
    </location>
</feature>
<dbReference type="Proteomes" id="UP000275408">
    <property type="component" value="Unassembled WGS sequence"/>
</dbReference>
<feature type="region of interest" description="Disordered" evidence="1">
    <location>
        <begin position="558"/>
        <end position="587"/>
    </location>
</feature>
<feature type="compositionally biased region" description="Basic and acidic residues" evidence="1">
    <location>
        <begin position="386"/>
        <end position="409"/>
    </location>
</feature>
<keyword evidence="2" id="KW-0732">Signal</keyword>
<feature type="region of interest" description="Disordered" evidence="1">
    <location>
        <begin position="267"/>
        <end position="514"/>
    </location>
</feature>
<feature type="region of interest" description="Disordered" evidence="1">
    <location>
        <begin position="599"/>
        <end position="619"/>
    </location>
</feature>
<name>A0A3M6U1Z3_POCDA</name>
<feature type="region of interest" description="Disordered" evidence="1">
    <location>
        <begin position="891"/>
        <end position="914"/>
    </location>
</feature>
<feature type="compositionally biased region" description="Acidic residues" evidence="1">
    <location>
        <begin position="599"/>
        <end position="609"/>
    </location>
</feature>
<feature type="compositionally biased region" description="Basic and acidic residues" evidence="1">
    <location>
        <begin position="489"/>
        <end position="501"/>
    </location>
</feature>
<gene>
    <name evidence="3" type="ORF">pdam_00013601</name>
</gene>
<comment type="caution">
    <text evidence="3">The sequence shown here is derived from an EMBL/GenBank/DDBJ whole genome shotgun (WGS) entry which is preliminary data.</text>
</comment>
<dbReference type="OrthoDB" id="5972748at2759"/>
<feature type="region of interest" description="Disordered" evidence="1">
    <location>
        <begin position="790"/>
        <end position="815"/>
    </location>
</feature>
<feature type="region of interest" description="Disordered" evidence="1">
    <location>
        <begin position="659"/>
        <end position="765"/>
    </location>
</feature>
<feature type="compositionally biased region" description="Low complexity" evidence="1">
    <location>
        <begin position="344"/>
        <end position="353"/>
    </location>
</feature>
<evidence type="ECO:0000256" key="2">
    <source>
        <dbReference type="SAM" id="SignalP"/>
    </source>
</evidence>
<keyword evidence="4" id="KW-1185">Reference proteome</keyword>
<organism evidence="3 4">
    <name type="scientific">Pocillopora damicornis</name>
    <name type="common">Cauliflower coral</name>
    <name type="synonym">Millepora damicornis</name>
    <dbReference type="NCBI Taxonomy" id="46731"/>
    <lineage>
        <taxon>Eukaryota</taxon>
        <taxon>Metazoa</taxon>
        <taxon>Cnidaria</taxon>
        <taxon>Anthozoa</taxon>
        <taxon>Hexacorallia</taxon>
        <taxon>Scleractinia</taxon>
        <taxon>Astrocoeniina</taxon>
        <taxon>Pocilloporidae</taxon>
        <taxon>Pocillopora</taxon>
    </lineage>
</organism>
<feature type="compositionally biased region" description="Basic and acidic residues" evidence="1">
    <location>
        <begin position="719"/>
        <end position="739"/>
    </location>
</feature>
<dbReference type="EMBL" id="RCHS01002387">
    <property type="protein sequence ID" value="RMX47660.1"/>
    <property type="molecule type" value="Genomic_DNA"/>
</dbReference>
<feature type="compositionally biased region" description="Basic and acidic residues" evidence="1">
    <location>
        <begin position="891"/>
        <end position="905"/>
    </location>
</feature>